<evidence type="ECO:0000313" key="1">
    <source>
        <dbReference type="EMBL" id="KAK5916467.1"/>
    </source>
</evidence>
<dbReference type="EMBL" id="JAURVH010001526">
    <property type="protein sequence ID" value="KAK5916467.1"/>
    <property type="molecule type" value="Genomic_DNA"/>
</dbReference>
<gene>
    <name evidence="1" type="ORF">CgunFtcFv8_011445</name>
</gene>
<accession>A0AAN8D5N9</accession>
<evidence type="ECO:0000313" key="2">
    <source>
        <dbReference type="Proteomes" id="UP001331515"/>
    </source>
</evidence>
<keyword evidence="2" id="KW-1185">Reference proteome</keyword>
<protein>
    <submittedName>
        <fullName evidence="1">Uncharacterized protein</fullName>
    </submittedName>
</protein>
<comment type="caution">
    <text evidence="1">The sequence shown here is derived from an EMBL/GenBank/DDBJ whole genome shotgun (WGS) entry which is preliminary data.</text>
</comment>
<reference evidence="1 2" key="1">
    <citation type="journal article" date="2023" name="Mol. Biol. Evol.">
        <title>Genomics of Secondarily Temperate Adaptation in the Only Non-Antarctic Icefish.</title>
        <authorList>
            <person name="Rivera-Colon A.G."/>
            <person name="Rayamajhi N."/>
            <person name="Minhas B.F."/>
            <person name="Madrigal G."/>
            <person name="Bilyk K.T."/>
            <person name="Yoon V."/>
            <person name="Hune M."/>
            <person name="Gregory S."/>
            <person name="Cheng C.H.C."/>
            <person name="Catchen J.M."/>
        </authorList>
    </citation>
    <scope>NUCLEOTIDE SEQUENCE [LARGE SCALE GENOMIC DNA]</scope>
    <source>
        <tissue evidence="1">White muscle</tissue>
    </source>
</reference>
<dbReference type="AlphaFoldDB" id="A0AAN8D5N9"/>
<name>A0AAN8D5N9_CHAGU</name>
<organism evidence="1 2">
    <name type="scientific">Champsocephalus gunnari</name>
    <name type="common">Mackerel icefish</name>
    <dbReference type="NCBI Taxonomy" id="52237"/>
    <lineage>
        <taxon>Eukaryota</taxon>
        <taxon>Metazoa</taxon>
        <taxon>Chordata</taxon>
        <taxon>Craniata</taxon>
        <taxon>Vertebrata</taxon>
        <taxon>Euteleostomi</taxon>
        <taxon>Actinopterygii</taxon>
        <taxon>Neopterygii</taxon>
        <taxon>Teleostei</taxon>
        <taxon>Neoteleostei</taxon>
        <taxon>Acanthomorphata</taxon>
        <taxon>Eupercaria</taxon>
        <taxon>Perciformes</taxon>
        <taxon>Notothenioidei</taxon>
        <taxon>Channichthyidae</taxon>
        <taxon>Champsocephalus</taxon>
    </lineage>
</organism>
<proteinExistence type="predicted"/>
<dbReference type="Proteomes" id="UP001331515">
    <property type="component" value="Unassembled WGS sequence"/>
</dbReference>
<sequence length="109" mass="12238">MVNVKEILLQKCLYILASLSFEGNVGDQFKPELFQLPDTDISPEHLILTREPHWCNLLSDRSRANIQPFVSGDTCELCQFRGAKLSAIQEFIMSGRESLLCVIPTVAAQ</sequence>